<reference evidence="1 2" key="1">
    <citation type="submission" date="2020-08" db="EMBL/GenBank/DDBJ databases">
        <title>Aphidius gifuensis genome sequencing and assembly.</title>
        <authorList>
            <person name="Du Z."/>
        </authorList>
    </citation>
    <scope>NUCLEOTIDE SEQUENCE [LARGE SCALE GENOMIC DNA]</scope>
    <source>
        <strain evidence="1">YNYX2018</strain>
        <tissue evidence="1">Adults</tissue>
    </source>
</reference>
<organism evidence="1 2">
    <name type="scientific">Aphidius gifuensis</name>
    <name type="common">Parasitoid wasp</name>
    <dbReference type="NCBI Taxonomy" id="684658"/>
    <lineage>
        <taxon>Eukaryota</taxon>
        <taxon>Metazoa</taxon>
        <taxon>Ecdysozoa</taxon>
        <taxon>Arthropoda</taxon>
        <taxon>Hexapoda</taxon>
        <taxon>Insecta</taxon>
        <taxon>Pterygota</taxon>
        <taxon>Neoptera</taxon>
        <taxon>Endopterygota</taxon>
        <taxon>Hymenoptera</taxon>
        <taxon>Apocrita</taxon>
        <taxon>Ichneumonoidea</taxon>
        <taxon>Braconidae</taxon>
        <taxon>Aphidiinae</taxon>
        <taxon>Aphidius</taxon>
    </lineage>
</organism>
<gene>
    <name evidence="1" type="ORF">HCN44_008745</name>
</gene>
<dbReference type="EMBL" id="JACMRX010000002">
    <property type="protein sequence ID" value="KAF7995990.1"/>
    <property type="molecule type" value="Genomic_DNA"/>
</dbReference>
<evidence type="ECO:0000313" key="1">
    <source>
        <dbReference type="EMBL" id="KAF7995990.1"/>
    </source>
</evidence>
<protein>
    <submittedName>
        <fullName evidence="1">Uncharacterized protein</fullName>
    </submittedName>
</protein>
<comment type="caution">
    <text evidence="1">The sequence shown here is derived from an EMBL/GenBank/DDBJ whole genome shotgun (WGS) entry which is preliminary data.</text>
</comment>
<dbReference type="Proteomes" id="UP000639338">
    <property type="component" value="Unassembled WGS sequence"/>
</dbReference>
<proteinExistence type="predicted"/>
<accession>A0A835CWZ2</accession>
<sequence>MTIAKKAVDEDDKVTKHFKDSSDFLNITKKHSTDCHVLKRMKINNNETISDEELRTISSLIEADGNGDDMMESSFVKSESVDVEKSSVVSTSTVTTTEIQQTSTTTTQTITTIITTKITTTNV</sequence>
<evidence type="ECO:0000313" key="2">
    <source>
        <dbReference type="Proteomes" id="UP000639338"/>
    </source>
</evidence>
<dbReference type="AlphaFoldDB" id="A0A835CWZ2"/>
<name>A0A835CWZ2_APHGI</name>
<keyword evidence="2" id="KW-1185">Reference proteome</keyword>